<protein>
    <submittedName>
        <fullName evidence="1">Uncharacterized protein</fullName>
    </submittedName>
</protein>
<keyword evidence="2" id="KW-1185">Reference proteome</keyword>
<evidence type="ECO:0000313" key="1">
    <source>
        <dbReference type="EMBL" id="ALY07567.1"/>
    </source>
</evidence>
<sequence>METTARQNNNRSLTLAGVNKLFSCLEPAPVVKQDPKLGYYSVAYRGEILMDKTLTNVSQELLKLVANQRTEVTE</sequence>
<dbReference type="Proteomes" id="UP000225722">
    <property type="component" value="Segment"/>
</dbReference>
<evidence type="ECO:0000313" key="2">
    <source>
        <dbReference type="Proteomes" id="UP000225722"/>
    </source>
</evidence>
<dbReference type="EMBL" id="KU230356">
    <property type="protein sequence ID" value="ALY07567.1"/>
    <property type="molecule type" value="Genomic_DNA"/>
</dbReference>
<proteinExistence type="predicted"/>
<reference evidence="2" key="1">
    <citation type="submission" date="2015-12" db="EMBL/GenBank/DDBJ databases">
        <authorList>
            <person name="Sencilo A."/>
            <person name="Bamford D.H."/>
            <person name="Roine E."/>
        </authorList>
    </citation>
    <scope>NUCLEOTIDE SEQUENCE [LARGE SCALE GENOMIC DNA]</scope>
</reference>
<gene>
    <name evidence="1" type="ORF">2AV2_115</name>
</gene>
<name>A0A1L2BX06_9CAUD</name>
<organism evidence="1 2">
    <name type="scientific">Nodularia phage vB_NpeS-2AV2</name>
    <dbReference type="NCBI Taxonomy" id="1777122"/>
    <lineage>
        <taxon>Viruses</taxon>
        <taxon>Duplodnaviria</taxon>
        <taxon>Heunggongvirae</taxon>
        <taxon>Uroviricota</taxon>
        <taxon>Caudoviricetes</taxon>
        <taxon>Ravarandavirus</taxon>
        <taxon>Ravarandavirus rv2AV2</taxon>
    </lineage>
</organism>
<accession>A0A1L2BX06</accession>